<dbReference type="InterPro" id="IPR038718">
    <property type="entry name" value="SNF2-like_sf"/>
</dbReference>
<dbReference type="CDD" id="cd18011">
    <property type="entry name" value="DEXDc_RapA"/>
    <property type="match status" value="1"/>
</dbReference>
<keyword evidence="2" id="KW-0378">Hydrolase</keyword>
<dbReference type="PANTHER" id="PTHR10799">
    <property type="entry name" value="SNF2/RAD54 HELICASE FAMILY"/>
    <property type="match status" value="1"/>
</dbReference>
<accession>A0A562RY46</accession>
<evidence type="ECO:0000256" key="3">
    <source>
        <dbReference type="ARBA" id="ARBA00022806"/>
    </source>
</evidence>
<evidence type="ECO:0000256" key="4">
    <source>
        <dbReference type="ARBA" id="ARBA00022840"/>
    </source>
</evidence>
<dbReference type="PROSITE" id="PS51194">
    <property type="entry name" value="HELICASE_CTER"/>
    <property type="match status" value="1"/>
</dbReference>
<dbReference type="InterPro" id="IPR057342">
    <property type="entry name" value="DEXDc_RapA"/>
</dbReference>
<evidence type="ECO:0000313" key="7">
    <source>
        <dbReference type="EMBL" id="TWI73969.1"/>
    </source>
</evidence>
<dbReference type="GO" id="GO:0016787">
    <property type="term" value="F:hydrolase activity"/>
    <property type="evidence" value="ECO:0007669"/>
    <property type="project" value="UniProtKB-KW"/>
</dbReference>
<evidence type="ECO:0000259" key="6">
    <source>
        <dbReference type="PROSITE" id="PS51194"/>
    </source>
</evidence>
<dbReference type="EMBL" id="VLLC01000007">
    <property type="protein sequence ID" value="TWI73969.1"/>
    <property type="molecule type" value="Genomic_DNA"/>
</dbReference>
<dbReference type="InterPro" id="IPR014001">
    <property type="entry name" value="Helicase_ATP-bd"/>
</dbReference>
<dbReference type="SMART" id="SM00490">
    <property type="entry name" value="HELICc"/>
    <property type="match status" value="1"/>
</dbReference>
<reference evidence="7 8" key="1">
    <citation type="submission" date="2019-07" db="EMBL/GenBank/DDBJ databases">
        <title>Genome sequencing of 100 strains of the haloalkaliphilic chemolithoautotrophic sulfur-oxidizing bacterium Thioalkalivibrio.</title>
        <authorList>
            <person name="Muyzer G."/>
        </authorList>
    </citation>
    <scope>NUCLEOTIDE SEQUENCE [LARGE SCALE GENOMIC DNA]</scope>
    <source>
        <strain evidence="7 8">ASO4-4</strain>
    </source>
</reference>
<keyword evidence="1" id="KW-0547">Nucleotide-binding</keyword>
<dbReference type="InterPro" id="IPR000330">
    <property type="entry name" value="SNF2_N"/>
</dbReference>
<dbReference type="SUPFAM" id="SSF52540">
    <property type="entry name" value="P-loop containing nucleoside triphosphate hydrolases"/>
    <property type="match status" value="2"/>
</dbReference>
<evidence type="ECO:0000259" key="5">
    <source>
        <dbReference type="PROSITE" id="PS51192"/>
    </source>
</evidence>
<dbReference type="SMART" id="SM00487">
    <property type="entry name" value="DEXDc"/>
    <property type="match status" value="1"/>
</dbReference>
<protein>
    <submittedName>
        <fullName evidence="7">SNF2 domain-containing protein</fullName>
    </submittedName>
</protein>
<dbReference type="AlphaFoldDB" id="A0A562RY46"/>
<dbReference type="Gene3D" id="3.40.50.10810">
    <property type="entry name" value="Tandem AAA-ATPase domain"/>
    <property type="match status" value="1"/>
</dbReference>
<dbReference type="GO" id="GO:0005524">
    <property type="term" value="F:ATP binding"/>
    <property type="evidence" value="ECO:0007669"/>
    <property type="project" value="UniProtKB-KW"/>
</dbReference>
<name>A0A562RY46_9BACT</name>
<keyword evidence="8" id="KW-1185">Reference proteome</keyword>
<keyword evidence="3" id="KW-0347">Helicase</keyword>
<feature type="domain" description="Helicase ATP-binding" evidence="5">
    <location>
        <begin position="107"/>
        <end position="298"/>
    </location>
</feature>
<dbReference type="InterPro" id="IPR049730">
    <property type="entry name" value="SNF2/RAD54-like_C"/>
</dbReference>
<dbReference type="InterPro" id="IPR001650">
    <property type="entry name" value="Helicase_C-like"/>
</dbReference>
<proteinExistence type="predicted"/>
<comment type="caution">
    <text evidence="7">The sequence shown here is derived from an EMBL/GenBank/DDBJ whole genome shotgun (WGS) entry which is preliminary data.</text>
</comment>
<dbReference type="InterPro" id="IPR027417">
    <property type="entry name" value="P-loop_NTPase"/>
</dbReference>
<dbReference type="CDD" id="cd18793">
    <property type="entry name" value="SF2_C_SNF"/>
    <property type="match status" value="1"/>
</dbReference>
<sequence>MADWKYSTIHKSACKVVDEQTLWGQTVCRVWLPNQDAVVRVHRSSLRPLNADLQPETEAFRISYVASAAKVAEVLEGSRRPKDGHVLLAPMESSVIPLPHQIHALSRAISGDRVRYLLADEVGLGKTIEAGLILRELKLRGLVLRTLIVAPKSLALQWQAEMSTHFNEGFALVNASDLEAYERMMPLKAGAGSNPWHHFPQAIITTDAFKPITRRRGWSREAVQRYNLLRHDRLVTAQWDLVIVDEAHRLGGATDSVARYKLGQGLAESAPYLLLLSATPHQGKSDAFARLMGLLDASNFPDSESIKRDRVAPFVIRTEKRSAVTAKGEPLFKPRTTRTLAVDLNNFPDQLKLYEEVTDYVRFGYNLALHNRSPFIVFLMILLQRIASSSTRAIRSTLERRLEKLEDMKDQDRSGIELLIEDLEDLTGQELLDELLDVNEPGRKNEVEQVHYLLSLAKQVETAGPDAKVLRLMELIYQLQGEEKDDHLKLLIFTEFIGTQKMLQEFLQERGFICATINGSMEMEERKKEQRSFAEEARIMISTDAGGEGLNLQFAHVVINYDLPWNPMRVEQRIGRVDRIGQPKIVRAFNFVFQNSVESRVLEVIEEKLSVILEDTGIDKTHDILDTPMAGELYEQMMTRIVMENREISPEVENMLSAIEQERVELREHSPVYGIKETPDIDAAASLQAHPLPEWVEQMTLSYLHLKGGDAIKNANGWKLSWPDGEEMNGCLFRQRESEPLSDRSCLLNLENSRIRGLALNLPQIAAGQPIPCVRINGLPATISGLWGLFEIRLQIEMLHKMQFIRIPMIRKAHACAFLSEEGRLFMPTARHIWDTLPTAEIKVLNMLNQDDSTKAHLLLQEAIEQAGQEIFHSLEQAHLASLTHEKERAAVSFASRRTAIKRVGLPEVRQFRLSRLKAEENQWKEELLSAQETIPEVRPLLMMKIEKTQKN</sequence>
<evidence type="ECO:0000256" key="2">
    <source>
        <dbReference type="ARBA" id="ARBA00022801"/>
    </source>
</evidence>
<gene>
    <name evidence="7" type="ORF">LZ24_01199</name>
</gene>
<evidence type="ECO:0000256" key="1">
    <source>
        <dbReference type="ARBA" id="ARBA00022741"/>
    </source>
</evidence>
<feature type="domain" description="Helicase C-terminal" evidence="6">
    <location>
        <begin position="471"/>
        <end position="625"/>
    </location>
</feature>
<dbReference type="Pfam" id="PF00176">
    <property type="entry name" value="SNF2-rel_dom"/>
    <property type="match status" value="1"/>
</dbReference>
<dbReference type="GO" id="GO:0004386">
    <property type="term" value="F:helicase activity"/>
    <property type="evidence" value="ECO:0007669"/>
    <property type="project" value="UniProtKB-KW"/>
</dbReference>
<organism evidence="7 8">
    <name type="scientific">Desulfobotulus alkaliphilus</name>
    <dbReference type="NCBI Taxonomy" id="622671"/>
    <lineage>
        <taxon>Bacteria</taxon>
        <taxon>Pseudomonadati</taxon>
        <taxon>Thermodesulfobacteriota</taxon>
        <taxon>Desulfobacteria</taxon>
        <taxon>Desulfobacterales</taxon>
        <taxon>Desulfobacteraceae</taxon>
        <taxon>Desulfobotulus</taxon>
    </lineage>
</organism>
<keyword evidence="4" id="KW-0067">ATP-binding</keyword>
<dbReference type="Pfam" id="PF00271">
    <property type="entry name" value="Helicase_C"/>
    <property type="match status" value="1"/>
</dbReference>
<dbReference type="PROSITE" id="PS51192">
    <property type="entry name" value="HELICASE_ATP_BIND_1"/>
    <property type="match status" value="1"/>
</dbReference>
<dbReference type="Gene3D" id="3.40.50.300">
    <property type="entry name" value="P-loop containing nucleotide triphosphate hydrolases"/>
    <property type="match status" value="1"/>
</dbReference>
<dbReference type="Proteomes" id="UP000318307">
    <property type="component" value="Unassembled WGS sequence"/>
</dbReference>
<evidence type="ECO:0000313" key="8">
    <source>
        <dbReference type="Proteomes" id="UP000318307"/>
    </source>
</evidence>